<organism evidence="3 4">
    <name type="scientific">Dialister invisus</name>
    <dbReference type="NCBI Taxonomy" id="218538"/>
    <lineage>
        <taxon>Bacteria</taxon>
        <taxon>Bacillati</taxon>
        <taxon>Bacillota</taxon>
        <taxon>Negativicutes</taxon>
        <taxon>Veillonellales</taxon>
        <taxon>Veillonellaceae</taxon>
        <taxon>Dialister</taxon>
    </lineage>
</organism>
<dbReference type="InterPro" id="IPR050535">
    <property type="entry name" value="DNA_Repair-Maintenance_Comp"/>
</dbReference>
<keyword evidence="1" id="KW-0378">Hydrolase</keyword>
<dbReference type="InterPro" id="IPR029052">
    <property type="entry name" value="Metallo-depent_PP-like"/>
</dbReference>
<dbReference type="InterPro" id="IPR014576">
    <property type="entry name" value="Pesterase_YhaO"/>
</dbReference>
<dbReference type="Proteomes" id="UP000757890">
    <property type="component" value="Unassembled WGS sequence"/>
</dbReference>
<dbReference type="RefSeq" id="WP_276638464.1">
    <property type="nucleotide sequence ID" value="NZ_CAUTUS010000003.1"/>
</dbReference>
<accession>A0A930B6U0</accession>
<dbReference type="EMBL" id="JABZMK010000001">
    <property type="protein sequence ID" value="MBF1128647.1"/>
    <property type="molecule type" value="Genomic_DNA"/>
</dbReference>
<dbReference type="Gene3D" id="3.60.21.10">
    <property type="match status" value="1"/>
</dbReference>
<dbReference type="GO" id="GO:0004527">
    <property type="term" value="F:exonuclease activity"/>
    <property type="evidence" value="ECO:0007669"/>
    <property type="project" value="UniProtKB-KW"/>
</dbReference>
<dbReference type="PANTHER" id="PTHR30337:SF7">
    <property type="entry name" value="PHOSPHOESTERASE"/>
    <property type="match status" value="1"/>
</dbReference>
<sequence>MGKHFSFIHCADLHLGEPFGGLYSGDTGPWTEAIHKATFKAFENVVTAALTYRADAILISGDVYNSDHHSLAAQMAFARELYRAAQAGVQIFIIHGNHDPDEAWRADVPLPPSVYVFSSDKVESVPLLVGGETAAMVYGISYKNRHMRENLALRFRKKDEDIFSIGMLHTELGVAGSPYAPCTVDDLRNTKMDYWALGHVHARKTPSMRPYMVYPGNTQGLDRSESGEKGCYLVDVGAYGTVTLKFIVTDAIRWMDMEVDISSFQNPEELVREVVKQRATLREKTGKPNIVRLILRGQGVLQKAVSTPEGQAYILQLLNDKEKFHHIFCYFAEIQDETKPFLNLEERRKIPDVMGSYLRTFDEINGLSSEKRLAVLKKEIADRPEMAKFSRLMNMVSDDMIIRAFEKAEIKGAEMLAEDEG</sequence>
<feature type="domain" description="Calcineurin-like phosphoesterase" evidence="2">
    <location>
        <begin position="6"/>
        <end position="202"/>
    </location>
</feature>
<reference evidence="3" key="1">
    <citation type="submission" date="2020-04" db="EMBL/GenBank/DDBJ databases">
        <title>Deep metagenomics examines the oral microbiome during advanced dental caries in children, revealing novel taxa and co-occurrences with host molecules.</title>
        <authorList>
            <person name="Baker J.L."/>
            <person name="Morton J.T."/>
            <person name="Dinis M."/>
            <person name="Alvarez R."/>
            <person name="Tran N.C."/>
            <person name="Knight R."/>
            <person name="Edlund A."/>
        </authorList>
    </citation>
    <scope>NUCLEOTIDE SEQUENCE</scope>
    <source>
        <strain evidence="3">JCVI_32_bin.14</strain>
    </source>
</reference>
<evidence type="ECO:0000313" key="4">
    <source>
        <dbReference type="Proteomes" id="UP000757890"/>
    </source>
</evidence>
<protein>
    <submittedName>
        <fullName evidence="3">DNA repair exonuclease</fullName>
    </submittedName>
</protein>
<evidence type="ECO:0000256" key="1">
    <source>
        <dbReference type="ARBA" id="ARBA00022801"/>
    </source>
</evidence>
<dbReference type="Pfam" id="PF00149">
    <property type="entry name" value="Metallophos"/>
    <property type="match status" value="1"/>
</dbReference>
<keyword evidence="3" id="KW-0540">Nuclease</keyword>
<keyword evidence="3" id="KW-0269">Exonuclease</keyword>
<dbReference type="InterPro" id="IPR004843">
    <property type="entry name" value="Calcineurin-like_PHP"/>
</dbReference>
<gene>
    <name evidence="3" type="ORF">HXL70_01155</name>
</gene>
<dbReference type="PANTHER" id="PTHR30337">
    <property type="entry name" value="COMPONENT OF ATP-DEPENDENT DSDNA EXONUCLEASE"/>
    <property type="match status" value="1"/>
</dbReference>
<dbReference type="CDD" id="cd00840">
    <property type="entry name" value="MPP_Mre11_N"/>
    <property type="match status" value="1"/>
</dbReference>
<dbReference type="AlphaFoldDB" id="A0A930B6U0"/>
<dbReference type="SUPFAM" id="SSF56300">
    <property type="entry name" value="Metallo-dependent phosphatases"/>
    <property type="match status" value="1"/>
</dbReference>
<evidence type="ECO:0000259" key="2">
    <source>
        <dbReference type="Pfam" id="PF00149"/>
    </source>
</evidence>
<comment type="caution">
    <text evidence="3">The sequence shown here is derived from an EMBL/GenBank/DDBJ whole genome shotgun (WGS) entry which is preliminary data.</text>
</comment>
<dbReference type="InterPro" id="IPR041796">
    <property type="entry name" value="Mre11_N"/>
</dbReference>
<name>A0A930B6U0_9FIRM</name>
<proteinExistence type="predicted"/>
<evidence type="ECO:0000313" key="3">
    <source>
        <dbReference type="EMBL" id="MBF1128647.1"/>
    </source>
</evidence>
<dbReference type="PIRSF" id="PIRSF033091">
    <property type="entry name" value="Pesterase_YhaO"/>
    <property type="match status" value="1"/>
</dbReference>